<keyword evidence="3" id="KW-0413">Isomerase</keyword>
<feature type="binding site" evidence="2">
    <location>
        <position position="58"/>
    </location>
    <ligand>
        <name>substrate</name>
    </ligand>
</feature>
<feature type="binding site" evidence="2">
    <location>
        <begin position="81"/>
        <end position="84"/>
    </location>
    <ligand>
        <name>substrate</name>
    </ligand>
</feature>
<feature type="active site" description="Tele-phosphohistidine intermediate" evidence="1">
    <location>
        <position position="9"/>
    </location>
</feature>
<dbReference type="EMBL" id="JACBZS010000001">
    <property type="protein sequence ID" value="NYI71966.1"/>
    <property type="molecule type" value="Genomic_DNA"/>
</dbReference>
<keyword evidence="4" id="KW-1185">Reference proteome</keyword>
<dbReference type="InterPro" id="IPR013078">
    <property type="entry name" value="His_Pase_superF_clade-1"/>
</dbReference>
<dbReference type="SUPFAM" id="SSF53254">
    <property type="entry name" value="Phosphoglycerate mutase-like"/>
    <property type="match status" value="1"/>
</dbReference>
<dbReference type="InterPro" id="IPR050275">
    <property type="entry name" value="PGM_Phosphatase"/>
</dbReference>
<evidence type="ECO:0000313" key="3">
    <source>
        <dbReference type="EMBL" id="NYI71966.1"/>
    </source>
</evidence>
<dbReference type="GO" id="GO:0070297">
    <property type="term" value="P:regulation of phosphorelay signal transduction system"/>
    <property type="evidence" value="ECO:0007669"/>
    <property type="project" value="TreeGrafter"/>
</dbReference>
<proteinExistence type="predicted"/>
<dbReference type="CDD" id="cd07067">
    <property type="entry name" value="HP_PGM_like"/>
    <property type="match status" value="1"/>
</dbReference>
<dbReference type="Gene3D" id="3.40.50.1240">
    <property type="entry name" value="Phosphoglycerate mutase-like"/>
    <property type="match status" value="1"/>
</dbReference>
<comment type="caution">
    <text evidence="3">The sequence shown here is derived from an EMBL/GenBank/DDBJ whole genome shotgun (WGS) entry which is preliminary data.</text>
</comment>
<gene>
    <name evidence="3" type="ORF">GGQ54_002526</name>
</gene>
<reference evidence="3 4" key="1">
    <citation type="submission" date="2020-07" db="EMBL/GenBank/DDBJ databases">
        <title>Sequencing the genomes of 1000 actinobacteria strains.</title>
        <authorList>
            <person name="Klenk H.-P."/>
        </authorList>
    </citation>
    <scope>NUCLEOTIDE SEQUENCE [LARGE SCALE GENOMIC DNA]</scope>
    <source>
        <strain evidence="3 4">DSM 103164</strain>
    </source>
</reference>
<organism evidence="3 4">
    <name type="scientific">Naumannella cuiyingiana</name>
    <dbReference type="NCBI Taxonomy" id="1347891"/>
    <lineage>
        <taxon>Bacteria</taxon>
        <taxon>Bacillati</taxon>
        <taxon>Actinomycetota</taxon>
        <taxon>Actinomycetes</taxon>
        <taxon>Propionibacteriales</taxon>
        <taxon>Propionibacteriaceae</taxon>
        <taxon>Naumannella</taxon>
    </lineage>
</organism>
<dbReference type="EC" id="5.4.2.12" evidence="3"/>
<dbReference type="PANTHER" id="PTHR48100:SF15">
    <property type="entry name" value="SEDOHEPTULOSE 1,7-BISPHOSPHATASE"/>
    <property type="match status" value="1"/>
</dbReference>
<evidence type="ECO:0000256" key="2">
    <source>
        <dbReference type="PIRSR" id="PIRSR613078-2"/>
    </source>
</evidence>
<feature type="active site" description="Proton donor/acceptor" evidence="1">
    <location>
        <position position="81"/>
    </location>
</feature>
<sequence length="189" mass="20828">MTDIYLVRHGQTEWSADGRHTSTTDLPLTADGEREAADLRGRLDPADFGLVLSSPRARARRTAQIAGFDPDRLVIDDDLAEWAYGDYEGVTSAKIRESVPGWTIWSHPTPGGETAEQVRVRCERVISRVEASGVERAVLFGHGHALRALTLTWLGLDFALGDRFPLETGTLSVLGPYKDGRALLSWNSR</sequence>
<dbReference type="InterPro" id="IPR029033">
    <property type="entry name" value="His_PPase_superfam"/>
</dbReference>
<evidence type="ECO:0000313" key="4">
    <source>
        <dbReference type="Proteomes" id="UP000527616"/>
    </source>
</evidence>
<protein>
    <submittedName>
        <fullName evidence="3">Putative phosphoglycerate mutase</fullName>
        <ecNumber evidence="3">5.4.2.12</ecNumber>
    </submittedName>
</protein>
<dbReference type="RefSeq" id="WP_179445724.1">
    <property type="nucleotide sequence ID" value="NZ_JACBZS010000001.1"/>
</dbReference>
<dbReference type="AlphaFoldDB" id="A0A7Z0DAI3"/>
<dbReference type="GO" id="GO:0101006">
    <property type="term" value="F:protein histidine phosphatase activity"/>
    <property type="evidence" value="ECO:0007669"/>
    <property type="project" value="TreeGrafter"/>
</dbReference>
<accession>A0A7Z0DAI3</accession>
<dbReference type="PANTHER" id="PTHR48100">
    <property type="entry name" value="BROAD-SPECIFICITY PHOSPHATASE YOR283W-RELATED"/>
    <property type="match status" value="1"/>
</dbReference>
<name>A0A7Z0DAI3_9ACTN</name>
<dbReference type="Proteomes" id="UP000527616">
    <property type="component" value="Unassembled WGS sequence"/>
</dbReference>
<evidence type="ECO:0000256" key="1">
    <source>
        <dbReference type="PIRSR" id="PIRSR613078-1"/>
    </source>
</evidence>
<dbReference type="SMART" id="SM00855">
    <property type="entry name" value="PGAM"/>
    <property type="match status" value="1"/>
</dbReference>
<dbReference type="Pfam" id="PF00300">
    <property type="entry name" value="His_Phos_1"/>
    <property type="match status" value="1"/>
</dbReference>
<dbReference type="GO" id="GO:0004619">
    <property type="term" value="F:phosphoglycerate mutase activity"/>
    <property type="evidence" value="ECO:0007669"/>
    <property type="project" value="UniProtKB-EC"/>
</dbReference>